<dbReference type="AlphaFoldDB" id="A0A318UAQ4"/>
<evidence type="ECO:0000313" key="3">
    <source>
        <dbReference type="Proteomes" id="UP000248198"/>
    </source>
</evidence>
<dbReference type="Proteomes" id="UP000248198">
    <property type="component" value="Unassembled WGS sequence"/>
</dbReference>
<dbReference type="EMBL" id="QKLU01000005">
    <property type="protein sequence ID" value="PYF72655.1"/>
    <property type="molecule type" value="Genomic_DNA"/>
</dbReference>
<dbReference type="OrthoDB" id="758474at2"/>
<evidence type="ECO:0000313" key="2">
    <source>
        <dbReference type="EMBL" id="PYF72655.1"/>
    </source>
</evidence>
<organism evidence="2 3">
    <name type="scientific">Pedobacter nutrimenti</name>
    <dbReference type="NCBI Taxonomy" id="1241337"/>
    <lineage>
        <taxon>Bacteria</taxon>
        <taxon>Pseudomonadati</taxon>
        <taxon>Bacteroidota</taxon>
        <taxon>Sphingobacteriia</taxon>
        <taxon>Sphingobacteriales</taxon>
        <taxon>Sphingobacteriaceae</taxon>
        <taxon>Pedobacter</taxon>
    </lineage>
</organism>
<reference evidence="2 3" key="1">
    <citation type="submission" date="2018-06" db="EMBL/GenBank/DDBJ databases">
        <title>Genomic Encyclopedia of Archaeal and Bacterial Type Strains, Phase II (KMG-II): from individual species to whole genera.</title>
        <authorList>
            <person name="Goeker M."/>
        </authorList>
    </citation>
    <scope>NUCLEOTIDE SEQUENCE [LARGE SCALE GENOMIC DNA]</scope>
    <source>
        <strain evidence="2 3">DSM 27372</strain>
    </source>
</reference>
<name>A0A318UAQ4_9SPHI</name>
<comment type="caution">
    <text evidence="2">The sequence shown here is derived from an EMBL/GenBank/DDBJ whole genome shotgun (WGS) entry which is preliminary data.</text>
</comment>
<keyword evidence="1" id="KW-0732">Signal</keyword>
<evidence type="ECO:0000256" key="1">
    <source>
        <dbReference type="SAM" id="SignalP"/>
    </source>
</evidence>
<feature type="signal peptide" evidence="1">
    <location>
        <begin position="1"/>
        <end position="19"/>
    </location>
</feature>
<proteinExistence type="predicted"/>
<dbReference type="RefSeq" id="WP_146229847.1">
    <property type="nucleotide sequence ID" value="NZ_QKLU01000005.1"/>
</dbReference>
<keyword evidence="3" id="KW-1185">Reference proteome</keyword>
<sequence>MRQLSIFIILMGFAQVAFAQFSNTNWAPGAYYDAKGIKYSGLLTWTAPDRNTADDQESVIYFKSGKQSDEIKIPSRVMTSFVINRDNFGNIDSFIVSKNPLFNRKPIIEVLVSRNPVKLYRSISFVMSKAVRWSDGRVSPSSRVLKFDYYFGPDDQQLTLLDDHNFQEIMQVILSDNADAITWIRNKDMEFKDIDTVLHAYKHNGLPPVSAPAPLKNSVH</sequence>
<gene>
    <name evidence="2" type="ORF">B0O44_10520</name>
</gene>
<accession>A0A318UAQ4</accession>
<protein>
    <submittedName>
        <fullName evidence="2">Uncharacterized protein</fullName>
    </submittedName>
</protein>
<feature type="chain" id="PRO_5016296240" evidence="1">
    <location>
        <begin position="20"/>
        <end position="220"/>
    </location>
</feature>